<dbReference type="RefSeq" id="WP_006881128.1">
    <property type="nucleotide sequence ID" value="NZ_AEVS01000101.1"/>
</dbReference>
<dbReference type="eggNOG" id="COG2911">
    <property type="taxonomic scope" value="Bacteria"/>
</dbReference>
<dbReference type="OrthoDB" id="9813456at2"/>
<dbReference type="Proteomes" id="UP000004371">
    <property type="component" value="Unassembled WGS sequence"/>
</dbReference>
<evidence type="ECO:0000256" key="1">
    <source>
        <dbReference type="SAM" id="MobiDB-lite"/>
    </source>
</evidence>
<protein>
    <submittedName>
        <fullName evidence="3">VBCS repeat-containing protein</fullName>
    </submittedName>
</protein>
<feature type="compositionally biased region" description="Polar residues" evidence="1">
    <location>
        <begin position="59"/>
        <end position="72"/>
    </location>
</feature>
<feature type="region of interest" description="Disordered" evidence="1">
    <location>
        <begin position="59"/>
        <end position="101"/>
    </location>
</feature>
<sequence length="1921" mass="206436">MTTGDNKHPHSETPTNRNSSREKIKKTRLFPQLNVNVPIPQELAMILPSLALSSEDQTNVLNDDNRTSGSPDQPSPAEISSAVVASNETSDSLVKQTPEPMGDTVVETDITDNAHVTVSLNSSHHLSTKLHPMVHRVIGHTSSTPIPNMPVIQQPAPHTNPQPTTQTPVTYIDETIKGKYGSLHVTTDGHYTFTLNPTAPAYVLLHKNEPGTDTFTLHLSNGAQILVQIPVQGHQDAPKISGVLQGSVTEDHNVDSNGLISTAGKIDVVDPDHDQSAVQPETIIGKYGTLSIDSQGHWQYLVQNSQANIQALTSQTSLHESFVIHTKDGTPQVVNMSIGGTDDNASITGGLGSVTEDKQTSITGQLSIVDPDANQDHFIATQQTGLFGHLELTSDGSWYYILDNNKPEIQHLNQTEHRQEVFTVRSADGTTHSITIDVKGNNDAPSLQAQSHSVDEDGAQLSGQMVGKDIDNNAVLTYSIANPIDGLTLSSDGSYRFDPTHSAYQHLVQGQTQTLTIPVTVTDEHGASTTQNLEIAITGTNDGAQITGTDTGDVYESIYADRSPDYQRGNTSHLWNDSIHTSGKLTIIDQDSGEAHFDNNAPHYQYFGQYGRLILQKNGNWSYYADVGNSPVGRKIDALGNGEQLTDTITIRSADGTTHDIVITIHGDNDSPYVSGQVQLNSGKEDLQQTITQAELLSHSLDVDTNDAGKLSIANLRADHGTILDNQDGTYTFTPDKDYNGPVHFLYDVKDAHGGTTPTGASLTLTPTPDNAHISYAISDQHQAGVTEDRSYIDTHDNLHFDGKLNIVDPDKGEAQFDINLGSQTYQGIGYDTKLGGHVLLQQDGNYTYTIKDHQPLIQTLSQGETITDECTIKSQDGTIFTIQVTIHGSNDAPTLSAQHHTVTEDGAVLSGQMIANDIDHNAKLTYSIAQRVDGLTLNADGSYAFDPGHPSYQHLQVGQVQTLTIPVTVTDEHHASATENLTITITGTNDAPIVTPLTDSVKEDSDSHHQLDLLQGATDQEGDALSIGQIQCNYQGHNGALPPGVGFAKDGHTLLVDATSSTFQHLAAGEKETIIFHYQVTDSHGAATAQTATITVIGTDDKAQVVSSNIDLTEGEALKTYQRISDYSGHIALQDPDSHNKAQFVFDIIQGSQNVGVLTIWPDGDYRYYVDPARNHHAHYAVNELKTGESLTEHFQVKTSDGQTKDITVTIHGEDNQAYLEVVDPNLLPVNPNLYEDRTSFSDPTKLYAGGLIRVHDPDHDDAQAIAHSETTAHGGHFWVSRSGSWSYTIDNNSSEVQNLGSGESFTESFTITSKDGSASQVVTVTIHGSNDNPLVTSQVQLATGTEDSPLTLTQAELLAHSHDIDNNDVGRLTVDNLQADHGTVRDNHDGTYTFTPDKDYNGNVQFTYDVKDAHGGVTHTGATTILTAKNDVASFSGADTGSVTEDVHVQGNTPRTIFTTGVLNISDPDTAQDHFHATHSAHAIHDPYGGSLSIGKAGDWTYSVPNANVQHLSEGESQQVQYEVQGAGGDKHVITVTIHGSNDAPTITSQTTVHTIDEDSGHSISDSVLISDVDHNDHLSVSIDAQHQPKYGHVIYDDQTRTWNYQLNDGNPDVNALNDGDTITDKFTINVADGHGGTASKEVQIVINGHTDTQPVPTLVAPAHITGGPGNQDLHTSVGQPPQHHSGNGWGILTGGGHVVTSLQGQFGTLHVDPQTGHLDYDYSSSSGVIKTHGGGSYGSGTDETDSFVLTLDGSQNSQVAVHLHLHSQSVHGSSGHHIDMTTLTGIDVSPLAPPPPPPPVFGQSDEEIDQPLSVDMAFTYDDASHSDHGAAAYLSALGLQVTTESTDTSPQPVLPDDIDIVLAQDQNLDHSLDTHNSDVDLAQAGEHGVEHDDGKHKDLISPDEHHDHADPSNFIDPY</sequence>
<reference evidence="3 4" key="1">
    <citation type="journal article" date="2012" name="Int. J. Syst. Evol. Microbiol.">
        <title>Vibrio caribbeanicus sp. nov., isolated from the marine sponge Scleritoderma cyanea.</title>
        <authorList>
            <person name="Hoffmann M."/>
            <person name="Monday S.R."/>
            <person name="Allard M.W."/>
            <person name="Strain E.A."/>
            <person name="Whittaker P."/>
            <person name="Naum M."/>
            <person name="McCarthy P.J."/>
            <person name="Lopez J.V."/>
            <person name="Fischer M."/>
            <person name="Brown E.W."/>
        </authorList>
    </citation>
    <scope>NUCLEOTIDE SEQUENCE [LARGE SCALE GENOMIC DNA]</scope>
    <source>
        <strain evidence="3 4">LMG 20546</strain>
    </source>
</reference>
<dbReference type="GO" id="GO:0007156">
    <property type="term" value="P:homophilic cell adhesion via plasma membrane adhesion molecules"/>
    <property type="evidence" value="ECO:0007669"/>
    <property type="project" value="InterPro"/>
</dbReference>
<proteinExistence type="predicted"/>
<dbReference type="InterPro" id="IPR002126">
    <property type="entry name" value="Cadherin-like_dom"/>
</dbReference>
<dbReference type="InterPro" id="IPR040853">
    <property type="entry name" value="RapA2_cadherin-like"/>
</dbReference>
<organism evidence="3 4">
    <name type="scientific">Vibrio brasiliensis LMG 20546</name>
    <dbReference type="NCBI Taxonomy" id="945543"/>
    <lineage>
        <taxon>Bacteria</taxon>
        <taxon>Pseudomonadati</taxon>
        <taxon>Pseudomonadota</taxon>
        <taxon>Gammaproteobacteria</taxon>
        <taxon>Vibrionales</taxon>
        <taxon>Vibrionaceae</taxon>
        <taxon>Vibrio</taxon>
        <taxon>Vibrio oreintalis group</taxon>
    </lineage>
</organism>
<dbReference type="Pfam" id="PF17892">
    <property type="entry name" value="Cadherin_5"/>
    <property type="match status" value="2"/>
</dbReference>
<feature type="compositionally biased region" description="Polar residues" evidence="1">
    <location>
        <begin position="83"/>
        <end position="95"/>
    </location>
</feature>
<comment type="caution">
    <text evidence="3">The sequence shown here is derived from an EMBL/GenBank/DDBJ whole genome shotgun (WGS) entry which is preliminary data.</text>
</comment>
<dbReference type="Gene3D" id="2.60.40.10">
    <property type="entry name" value="Immunoglobulins"/>
    <property type="match status" value="6"/>
</dbReference>
<feature type="region of interest" description="Disordered" evidence="1">
    <location>
        <begin position="1890"/>
        <end position="1921"/>
    </location>
</feature>
<evidence type="ECO:0000313" key="4">
    <source>
        <dbReference type="Proteomes" id="UP000004371"/>
    </source>
</evidence>
<keyword evidence="4" id="KW-1185">Reference proteome</keyword>
<dbReference type="EMBL" id="AEVS01000101">
    <property type="protein sequence ID" value="EGA64045.1"/>
    <property type="molecule type" value="Genomic_DNA"/>
</dbReference>
<dbReference type="SMART" id="SM00736">
    <property type="entry name" value="CADG"/>
    <property type="match status" value="1"/>
</dbReference>
<accession>E8LZ59</accession>
<gene>
    <name evidence="3" type="ORF">VIBR0546_06127</name>
</gene>
<dbReference type="InterPro" id="IPR010221">
    <property type="entry name" value="VCBS_dom"/>
</dbReference>
<dbReference type="InterPro" id="IPR006644">
    <property type="entry name" value="Cadg"/>
</dbReference>
<dbReference type="PANTHER" id="PTHR14139:SF2">
    <property type="entry name" value="CALSYNTENIN-1"/>
    <property type="match status" value="1"/>
</dbReference>
<feature type="compositionally biased region" description="Basic and acidic residues" evidence="1">
    <location>
        <begin position="1"/>
        <end position="11"/>
    </location>
</feature>
<dbReference type="InterPro" id="IPR041690">
    <property type="entry name" value="Cadherin_5"/>
</dbReference>
<feature type="region of interest" description="Disordered" evidence="1">
    <location>
        <begin position="1"/>
        <end position="30"/>
    </location>
</feature>
<dbReference type="PROSITE" id="PS50268">
    <property type="entry name" value="CADHERIN_2"/>
    <property type="match status" value="1"/>
</dbReference>
<dbReference type="STRING" id="945543.VIBR0546_06127"/>
<dbReference type="eggNOG" id="COG2931">
    <property type="taxonomic scope" value="Bacteria"/>
</dbReference>
<dbReference type="NCBIfam" id="NF012211">
    <property type="entry name" value="tand_rpt_95"/>
    <property type="match status" value="2"/>
</dbReference>
<dbReference type="Pfam" id="PF17963">
    <property type="entry name" value="Big_9"/>
    <property type="match status" value="2"/>
</dbReference>
<dbReference type="PANTHER" id="PTHR14139">
    <property type="entry name" value="CALSYNTENIN"/>
    <property type="match status" value="1"/>
</dbReference>
<feature type="compositionally biased region" description="Basic and acidic residues" evidence="1">
    <location>
        <begin position="1890"/>
        <end position="1913"/>
    </location>
</feature>
<dbReference type="NCBIfam" id="TIGR01965">
    <property type="entry name" value="VCBS_repeat"/>
    <property type="match status" value="12"/>
</dbReference>
<dbReference type="InterPro" id="IPR013783">
    <property type="entry name" value="Ig-like_fold"/>
</dbReference>
<dbReference type="GO" id="GO:0005509">
    <property type="term" value="F:calcium ion binding"/>
    <property type="evidence" value="ECO:0007669"/>
    <property type="project" value="InterPro"/>
</dbReference>
<dbReference type="GO" id="GO:0016020">
    <property type="term" value="C:membrane"/>
    <property type="evidence" value="ECO:0007669"/>
    <property type="project" value="InterPro"/>
</dbReference>
<name>E8LZ59_9VIBR</name>
<evidence type="ECO:0000313" key="3">
    <source>
        <dbReference type="EMBL" id="EGA64045.1"/>
    </source>
</evidence>
<feature type="domain" description="Cadherin" evidence="2">
    <location>
        <begin position="907"/>
        <end position="999"/>
    </location>
</feature>
<evidence type="ECO:0000259" key="2">
    <source>
        <dbReference type="PROSITE" id="PS50268"/>
    </source>
</evidence>
<dbReference type="Gene3D" id="2.60.40.3440">
    <property type="match status" value="2"/>
</dbReference>
<dbReference type="Pfam" id="PF17803">
    <property type="entry name" value="Cadherin_4"/>
    <property type="match status" value="4"/>
</dbReference>